<dbReference type="PANTHER" id="PTHR11946:SF93">
    <property type="entry name" value="VALINE--TRNA LIGASE, CHLOROPLASTIC_MITOCHONDRIAL 2"/>
    <property type="match status" value="1"/>
</dbReference>
<keyword evidence="2" id="KW-0963">Cytoplasm</keyword>
<proteinExistence type="inferred from homology"/>
<dbReference type="InterPro" id="IPR002303">
    <property type="entry name" value="Valyl-tRNA_ligase"/>
</dbReference>
<evidence type="ECO:0000259" key="12">
    <source>
        <dbReference type="Pfam" id="PF08264"/>
    </source>
</evidence>
<dbReference type="InterPro" id="IPR009008">
    <property type="entry name" value="Val/Leu/Ile-tRNA-synth_edit"/>
</dbReference>
<dbReference type="NCBIfam" id="NF004349">
    <property type="entry name" value="PRK05729.1"/>
    <property type="match status" value="1"/>
</dbReference>
<dbReference type="Gene3D" id="3.40.50.620">
    <property type="entry name" value="HUPs"/>
    <property type="match status" value="2"/>
</dbReference>
<evidence type="ECO:0000256" key="10">
    <source>
        <dbReference type="RuleBase" id="RU363035"/>
    </source>
</evidence>
<comment type="caution">
    <text evidence="13">The sequence shown here is derived from an EMBL/GenBank/DDBJ whole genome shotgun (WGS) entry which is preliminary data.</text>
</comment>
<dbReference type="SUPFAM" id="SSF52374">
    <property type="entry name" value="Nucleotidylyl transferase"/>
    <property type="match status" value="1"/>
</dbReference>
<evidence type="ECO:0000256" key="9">
    <source>
        <dbReference type="NCBIfam" id="TIGR00422"/>
    </source>
</evidence>
<comment type="similarity">
    <text evidence="10">Belongs to the class-I aminoacyl-tRNA synthetase family.</text>
</comment>
<dbReference type="EC" id="6.1.1.9" evidence="1 9"/>
<dbReference type="InterPro" id="IPR033705">
    <property type="entry name" value="Anticodon_Ia_Val"/>
</dbReference>
<dbReference type="Gene3D" id="1.10.730.10">
    <property type="entry name" value="Isoleucyl-tRNA Synthetase, Domain 1"/>
    <property type="match status" value="1"/>
</dbReference>
<dbReference type="GO" id="GO:0005524">
    <property type="term" value="F:ATP binding"/>
    <property type="evidence" value="ECO:0007669"/>
    <property type="project" value="UniProtKB-KW"/>
</dbReference>
<reference evidence="13 14" key="1">
    <citation type="journal article" date="2015" name="Nature">
        <title>rRNA introns, odd ribosomes, and small enigmatic genomes across a large radiation of phyla.</title>
        <authorList>
            <person name="Brown C.T."/>
            <person name="Hug L.A."/>
            <person name="Thomas B.C."/>
            <person name="Sharon I."/>
            <person name="Castelle C.J."/>
            <person name="Singh A."/>
            <person name="Wilkins M.J."/>
            <person name="Williams K.H."/>
            <person name="Banfield J.F."/>
        </authorList>
    </citation>
    <scope>NUCLEOTIDE SEQUENCE [LARGE SCALE GENOMIC DNA]</scope>
</reference>
<dbReference type="GO" id="GO:0005829">
    <property type="term" value="C:cytosol"/>
    <property type="evidence" value="ECO:0007669"/>
    <property type="project" value="TreeGrafter"/>
</dbReference>
<dbReference type="GO" id="GO:0004832">
    <property type="term" value="F:valine-tRNA ligase activity"/>
    <property type="evidence" value="ECO:0007669"/>
    <property type="project" value="UniProtKB-UniRule"/>
</dbReference>
<gene>
    <name evidence="13" type="ORF">UR63_C0019G0009</name>
</gene>
<dbReference type="Proteomes" id="UP000034127">
    <property type="component" value="Unassembled WGS sequence"/>
</dbReference>
<dbReference type="CDD" id="cd07962">
    <property type="entry name" value="Anticodon_Ia_Val"/>
    <property type="match status" value="1"/>
</dbReference>
<comment type="catalytic activity">
    <reaction evidence="8">
        <text>tRNA(Val) + L-valine + ATP = L-valyl-tRNA(Val) + AMP + diphosphate</text>
        <dbReference type="Rhea" id="RHEA:10704"/>
        <dbReference type="Rhea" id="RHEA-COMP:9672"/>
        <dbReference type="Rhea" id="RHEA-COMP:9708"/>
        <dbReference type="ChEBI" id="CHEBI:30616"/>
        <dbReference type="ChEBI" id="CHEBI:33019"/>
        <dbReference type="ChEBI" id="CHEBI:57762"/>
        <dbReference type="ChEBI" id="CHEBI:78442"/>
        <dbReference type="ChEBI" id="CHEBI:78537"/>
        <dbReference type="ChEBI" id="CHEBI:456215"/>
        <dbReference type="EC" id="6.1.1.9"/>
    </reaction>
</comment>
<evidence type="ECO:0000256" key="2">
    <source>
        <dbReference type="ARBA" id="ARBA00022490"/>
    </source>
</evidence>
<dbReference type="GO" id="GO:0006438">
    <property type="term" value="P:valyl-tRNA aminoacylation"/>
    <property type="evidence" value="ECO:0007669"/>
    <property type="project" value="UniProtKB-UniRule"/>
</dbReference>
<dbReference type="Gene3D" id="3.90.740.10">
    <property type="entry name" value="Valyl/Leucyl/Isoleucyl-tRNA synthetase, editing domain"/>
    <property type="match status" value="1"/>
</dbReference>
<dbReference type="PANTHER" id="PTHR11946">
    <property type="entry name" value="VALYL-TRNA SYNTHETASES"/>
    <property type="match status" value="1"/>
</dbReference>
<evidence type="ECO:0000313" key="13">
    <source>
        <dbReference type="EMBL" id="KKP67215.1"/>
    </source>
</evidence>
<evidence type="ECO:0000313" key="14">
    <source>
        <dbReference type="Proteomes" id="UP000034127"/>
    </source>
</evidence>
<evidence type="ECO:0000256" key="1">
    <source>
        <dbReference type="ARBA" id="ARBA00013169"/>
    </source>
</evidence>
<protein>
    <recommendedName>
        <fullName evidence="1 9">Valine--tRNA ligase</fullName>
        <ecNumber evidence="1 9">6.1.1.9</ecNumber>
    </recommendedName>
</protein>
<dbReference type="InterPro" id="IPR014729">
    <property type="entry name" value="Rossmann-like_a/b/a_fold"/>
</dbReference>
<organism evidence="13 14">
    <name type="scientific">Candidatus Roizmanbacteria bacterium GW2011_GWC2_35_12</name>
    <dbReference type="NCBI Taxonomy" id="1618485"/>
    <lineage>
        <taxon>Bacteria</taxon>
        <taxon>Candidatus Roizmaniibacteriota</taxon>
    </lineage>
</organism>
<dbReference type="PROSITE" id="PS00178">
    <property type="entry name" value="AA_TRNA_LIGASE_I"/>
    <property type="match status" value="1"/>
</dbReference>
<evidence type="ECO:0000256" key="8">
    <source>
        <dbReference type="ARBA" id="ARBA00047552"/>
    </source>
</evidence>
<keyword evidence="3 10" id="KW-0436">Ligase</keyword>
<dbReference type="InterPro" id="IPR013155">
    <property type="entry name" value="M/V/L/I-tRNA-synth_anticd-bd"/>
</dbReference>
<dbReference type="InterPro" id="IPR002300">
    <property type="entry name" value="aa-tRNA-synth_Ia"/>
</dbReference>
<feature type="domain" description="Methionyl/Valyl/Leucyl/Isoleucyl-tRNA synthetase anticodon-binding" evidence="12">
    <location>
        <begin position="670"/>
        <end position="760"/>
    </location>
</feature>
<dbReference type="SUPFAM" id="SSF47323">
    <property type="entry name" value="Anticodon-binding domain of a subclass of class I aminoacyl-tRNA synthetases"/>
    <property type="match status" value="1"/>
</dbReference>
<evidence type="ECO:0000256" key="4">
    <source>
        <dbReference type="ARBA" id="ARBA00022741"/>
    </source>
</evidence>
<evidence type="ECO:0000256" key="6">
    <source>
        <dbReference type="ARBA" id="ARBA00022917"/>
    </source>
</evidence>
<dbReference type="InterPro" id="IPR009080">
    <property type="entry name" value="tRNAsynth_Ia_anticodon-bd"/>
</dbReference>
<dbReference type="InterPro" id="IPR001412">
    <property type="entry name" value="aa-tRNA-synth_I_CS"/>
</dbReference>
<evidence type="ECO:0000256" key="7">
    <source>
        <dbReference type="ARBA" id="ARBA00023146"/>
    </source>
</evidence>
<feature type="domain" description="Aminoacyl-tRNA synthetase class Ia" evidence="11">
    <location>
        <begin position="14"/>
        <end position="584"/>
    </location>
</feature>
<keyword evidence="7 10" id="KW-0030">Aminoacyl-tRNA synthetase</keyword>
<dbReference type="Pfam" id="PF08264">
    <property type="entry name" value="Anticodon_1"/>
    <property type="match status" value="1"/>
</dbReference>
<dbReference type="AlphaFoldDB" id="A0A0G0DW05"/>
<dbReference type="NCBIfam" id="TIGR00422">
    <property type="entry name" value="valS"/>
    <property type="match status" value="1"/>
</dbReference>
<evidence type="ECO:0000256" key="5">
    <source>
        <dbReference type="ARBA" id="ARBA00022840"/>
    </source>
</evidence>
<dbReference type="PATRIC" id="fig|1618485.3.peg.539"/>
<name>A0A0G0DW05_9BACT</name>
<dbReference type="SUPFAM" id="SSF50677">
    <property type="entry name" value="ValRS/IleRS/LeuRS editing domain"/>
    <property type="match status" value="1"/>
</dbReference>
<keyword evidence="5 10" id="KW-0067">ATP-binding</keyword>
<evidence type="ECO:0000259" key="11">
    <source>
        <dbReference type="Pfam" id="PF00133"/>
    </source>
</evidence>
<dbReference type="Gene3D" id="2.170.220.10">
    <property type="match status" value="1"/>
</dbReference>
<accession>A0A0G0DW05</accession>
<dbReference type="GO" id="GO:0002161">
    <property type="term" value="F:aminoacyl-tRNA deacylase activity"/>
    <property type="evidence" value="ECO:0007669"/>
    <property type="project" value="InterPro"/>
</dbReference>
<dbReference type="PRINTS" id="PR00986">
    <property type="entry name" value="TRNASYNTHVAL"/>
</dbReference>
<keyword evidence="6 10" id="KW-0648">Protein biosynthesis</keyword>
<keyword evidence="4 10" id="KW-0547">Nucleotide-binding</keyword>
<dbReference type="EMBL" id="LBPX01000019">
    <property type="protein sequence ID" value="KKP67215.1"/>
    <property type="molecule type" value="Genomic_DNA"/>
</dbReference>
<evidence type="ECO:0000256" key="3">
    <source>
        <dbReference type="ARBA" id="ARBA00022598"/>
    </source>
</evidence>
<sequence>MDSKYQPGLFEENIYREWEKKGLFSAKVGKPFTILMPPPNANASLHAGHGMYTIEDILIRYKRLMGFASLWVPGTDHAGFETQFVYEKHLAKQGKSRFNFNRQELYDNIYQFVKDNSGLIYSQFKKLGFLADWERSVFTLDKHVLETVIQTFVKMEKEGYIYKDEYIVNYCPHCGTSLSELESVHVERKDPLYYLKYGPFTLATVRPETKFGDTAIAVHPKDKRYKKWVGQTVEVTGLLGKFNIKVIADTMVDMKFGTGVVKITPAHDPNDFEAGKRHNLEIKKIINIDGRLNELTGPYVGLKVKVAREKIVADLKAKGLIEKIDNEYTHAVTVCYKCGRDLEPTIIPNWFIKVEGLKKPVIKIIEDEKIKFYPKRYKKQVLQWLKVMHDWPISRQIAWGIRIPVWYRINGNEDKIWLSFINKKGEFKKGGTIAQFLSEGHSLDEIKLGLQQITVPLYKEEKVDYVVSVNEPEDGRDWIQETDTFDTWFSSGQWPLVTLKEEEYKTRFPTDVMGTLSDILPFWVSRMIMFSLYQKKQIPFKDVYLWSKVVDSKGQKMSKSKGNVINPIDLVNKYGADAFRASLIFGIGTGGNVPLGEEKVTGMRNFVNKVWNVGRFIKMNRTSVISNPSISLRTGSMRNPANEVSVNKRDNASLDFSLLARNDKLNRLNKELKITKKKYIKFMDSYQFSKALGLVYEFLWHRLADFYIEELKDEVINGNIEAQKGLEDAYLENLKMLHPFAPFVTDVVWKVFKGDKHSILEVGFGSELGE</sequence>
<dbReference type="Pfam" id="PF00133">
    <property type="entry name" value="tRNA-synt_1"/>
    <property type="match status" value="1"/>
</dbReference>